<comment type="caution">
    <text evidence="2">The sequence shown here is derived from an EMBL/GenBank/DDBJ whole genome shotgun (WGS) entry which is preliminary data.</text>
</comment>
<dbReference type="Proteomes" id="UP001498771">
    <property type="component" value="Unassembled WGS sequence"/>
</dbReference>
<dbReference type="PANTHER" id="PTHR47563">
    <property type="entry name" value="PROTEIN FMP25, MITOCHONDRIAL"/>
    <property type="match status" value="1"/>
</dbReference>
<keyword evidence="3" id="KW-1185">Reference proteome</keyword>
<dbReference type="InterPro" id="IPR009091">
    <property type="entry name" value="RCC1/BLIP-II"/>
</dbReference>
<reference evidence="2 3" key="1">
    <citation type="submission" date="2024-03" db="EMBL/GenBank/DDBJ databases">
        <title>Genome-scale model development and genomic sequencing of the oleaginous clade Lipomyces.</title>
        <authorList>
            <consortium name="Lawrence Berkeley National Laboratory"/>
            <person name="Czajka J.J."/>
            <person name="Han Y."/>
            <person name="Kim J."/>
            <person name="Mondo S.J."/>
            <person name="Hofstad B.A."/>
            <person name="Robles A."/>
            <person name="Haridas S."/>
            <person name="Riley R."/>
            <person name="LaButti K."/>
            <person name="Pangilinan J."/>
            <person name="Andreopoulos W."/>
            <person name="Lipzen A."/>
            <person name="Yan J."/>
            <person name="Wang M."/>
            <person name="Ng V."/>
            <person name="Grigoriev I.V."/>
            <person name="Spatafora J.W."/>
            <person name="Magnuson J.K."/>
            <person name="Baker S.E."/>
            <person name="Pomraning K.R."/>
        </authorList>
    </citation>
    <scope>NUCLEOTIDE SEQUENCE [LARGE SCALE GENOMIC DNA]</scope>
    <source>
        <strain evidence="2 3">Phaff 52-87</strain>
    </source>
</reference>
<dbReference type="Pfam" id="PF13540">
    <property type="entry name" value="RCC1_2"/>
    <property type="match status" value="1"/>
</dbReference>
<dbReference type="Gene3D" id="2.130.10.30">
    <property type="entry name" value="Regulator of chromosome condensation 1/beta-lactamase-inhibitor protein II"/>
    <property type="match status" value="2"/>
</dbReference>
<evidence type="ECO:0000313" key="2">
    <source>
        <dbReference type="EMBL" id="KAK7205729.1"/>
    </source>
</evidence>
<dbReference type="PROSITE" id="PS50012">
    <property type="entry name" value="RCC1_3"/>
    <property type="match status" value="2"/>
</dbReference>
<protein>
    <submittedName>
        <fullName evidence="2">Regulator of chromosome condensation 1/beta-lactamase-inhibitor protein II</fullName>
    </submittedName>
</protein>
<feature type="repeat" description="RCC1" evidence="1">
    <location>
        <begin position="255"/>
        <end position="336"/>
    </location>
</feature>
<evidence type="ECO:0000256" key="1">
    <source>
        <dbReference type="PROSITE-ProRule" id="PRU00235"/>
    </source>
</evidence>
<feature type="repeat" description="RCC1" evidence="1">
    <location>
        <begin position="337"/>
        <end position="399"/>
    </location>
</feature>
<dbReference type="SUPFAM" id="SSF50985">
    <property type="entry name" value="RCC1/BLIP-II"/>
    <property type="match status" value="1"/>
</dbReference>
<sequence length="557" mass="60028">MLPAQTNALFRRRAQAVGSYSRHFLAATKRCLPSTAVRPVSTTTSSSSSSTSSFSKRVLVGTAAAAAIAAGASLWYAYSSPISAEQRLSDFGVWAWGYNGTRVVAPQSKQEAIKTPQRVPFFDGMELRDLQLGDKVGAAVTAKGDVLVWGTGFDANSSTPLCILTKQDIATVQISQGRIYALTRSGNKLFSLPASKLDLEQTELKYEDKRWFFGLFAGFSRAHAFRTVQVPLRRGEKIAQIAAGDAHLLMLSSTGRVFSCATGSRAVYSTDGQLGVPVLLGSSHFGSSESSSSASQHEEEEDFIVPEQVHEVATLRGFPIAQIAAGAKHSLARAADGRVWVFGSNLYGQLGMDYSVDTAFIPIPALLSLDRLYNTRGAADVSCRYIAAGGDSSLFAVQNRKKGVAEDVWVCGAGLHGQHGSGRFNHTLGTPQRVRQLCSITEYSEKDHATREIPIRSISVGKRHIAAVLDNITAPSSPVQRQLLIWGGNDWFQLGTGKRVNSPVPIPIVQSAKKAAEAEEAVNLQKQLGHGKSRKGYEIEESVVCGNFGTAIYWRVV</sequence>
<gene>
    <name evidence="2" type="ORF">BZA70DRAFT_276904</name>
</gene>
<dbReference type="EMBL" id="JBBJBU010000004">
    <property type="protein sequence ID" value="KAK7205729.1"/>
    <property type="molecule type" value="Genomic_DNA"/>
</dbReference>
<dbReference type="InterPro" id="IPR053245">
    <property type="entry name" value="MitoProcess-Associated"/>
</dbReference>
<proteinExistence type="predicted"/>
<dbReference type="RefSeq" id="XP_064768762.1">
    <property type="nucleotide sequence ID" value="XM_064912371.1"/>
</dbReference>
<accession>A0ABR1F7B5</accession>
<dbReference type="PANTHER" id="PTHR47563:SF1">
    <property type="entry name" value="PROTEIN FMP25, MITOCHONDRIAL"/>
    <property type="match status" value="1"/>
</dbReference>
<organism evidence="2 3">
    <name type="scientific">Myxozyma melibiosi</name>
    <dbReference type="NCBI Taxonomy" id="54550"/>
    <lineage>
        <taxon>Eukaryota</taxon>
        <taxon>Fungi</taxon>
        <taxon>Dikarya</taxon>
        <taxon>Ascomycota</taxon>
        <taxon>Saccharomycotina</taxon>
        <taxon>Lipomycetes</taxon>
        <taxon>Lipomycetales</taxon>
        <taxon>Lipomycetaceae</taxon>
        <taxon>Myxozyma</taxon>
    </lineage>
</organism>
<dbReference type="GeneID" id="90037883"/>
<name>A0ABR1F7B5_9ASCO</name>
<evidence type="ECO:0000313" key="3">
    <source>
        <dbReference type="Proteomes" id="UP001498771"/>
    </source>
</evidence>
<dbReference type="InterPro" id="IPR000408">
    <property type="entry name" value="Reg_chr_condens"/>
</dbReference>